<dbReference type="Proteomes" id="UP001404104">
    <property type="component" value="Unassembled WGS sequence"/>
</dbReference>
<evidence type="ECO:0008006" key="3">
    <source>
        <dbReference type="Google" id="ProtNLM"/>
    </source>
</evidence>
<dbReference type="RefSeq" id="WP_345865536.1">
    <property type="nucleotide sequence ID" value="NZ_JBDIMF010000006.1"/>
</dbReference>
<reference evidence="1 2" key="1">
    <citation type="submission" date="2024-05" db="EMBL/GenBank/DDBJ databases">
        <authorList>
            <person name="Liu Q."/>
            <person name="Xin Y.-H."/>
        </authorList>
    </citation>
    <scope>NUCLEOTIDE SEQUENCE [LARGE SCALE GENOMIC DNA]</scope>
    <source>
        <strain evidence="1 2">CGMCC 1.15349</strain>
    </source>
</reference>
<sequence>MKAKTRAAFLRAHPLCCFCGGREASTSIDHQPARVFFRGKRMPDDSLFPSCESCQDISRSAEEAMSLVVLPVAMMEADHAAWLTRVNSANANRPALLSDVVPSEELAAGLRSQISAPPPGYTGEDFITLDPNVWSPHFTMLALKLTLAMHYRFMGRPLGPFGRLLAWLVPNGHHDPEWDAMFEGVGIKAEPVYHGGEDLRDQMNLKYQALRDQGTMAVRLRMHEAMTIYGITAENGADPLLAEISDQLGRPFGPEVEAVAPYRAFSIADFPVLSPWKFVVDS</sequence>
<comment type="caution">
    <text evidence="1">The sequence shown here is derived from an EMBL/GenBank/DDBJ whole genome shotgun (WGS) entry which is preliminary data.</text>
</comment>
<evidence type="ECO:0000313" key="2">
    <source>
        <dbReference type="Proteomes" id="UP001404104"/>
    </source>
</evidence>
<organism evidence="1 2">
    <name type="scientific">Sphingomonas qilianensis</name>
    <dbReference type="NCBI Taxonomy" id="1736690"/>
    <lineage>
        <taxon>Bacteria</taxon>
        <taxon>Pseudomonadati</taxon>
        <taxon>Pseudomonadota</taxon>
        <taxon>Alphaproteobacteria</taxon>
        <taxon>Sphingomonadales</taxon>
        <taxon>Sphingomonadaceae</taxon>
        <taxon>Sphingomonas</taxon>
    </lineage>
</organism>
<protein>
    <recommendedName>
        <fullName evidence="3">HNH endonuclease</fullName>
    </recommendedName>
</protein>
<proteinExistence type="predicted"/>
<gene>
    <name evidence="1" type="ORF">ABC969_13280</name>
</gene>
<dbReference type="EMBL" id="JBDIMF010000006">
    <property type="protein sequence ID" value="MEN2787388.1"/>
    <property type="molecule type" value="Genomic_DNA"/>
</dbReference>
<accession>A0ABU9XV10</accession>
<name>A0ABU9XV10_9SPHN</name>
<keyword evidence="2" id="KW-1185">Reference proteome</keyword>
<evidence type="ECO:0000313" key="1">
    <source>
        <dbReference type="EMBL" id="MEN2787388.1"/>
    </source>
</evidence>